<keyword evidence="1" id="KW-0472">Membrane</keyword>
<organism evidence="2 3">
    <name type="scientific">Rhodopirellula sallentina SM41</name>
    <dbReference type="NCBI Taxonomy" id="1263870"/>
    <lineage>
        <taxon>Bacteria</taxon>
        <taxon>Pseudomonadati</taxon>
        <taxon>Planctomycetota</taxon>
        <taxon>Planctomycetia</taxon>
        <taxon>Pirellulales</taxon>
        <taxon>Pirellulaceae</taxon>
        <taxon>Rhodopirellula</taxon>
    </lineage>
</organism>
<evidence type="ECO:0000313" key="2">
    <source>
        <dbReference type="EMBL" id="EMI56754.1"/>
    </source>
</evidence>
<dbReference type="AlphaFoldDB" id="M5U675"/>
<keyword evidence="3" id="KW-1185">Reference proteome</keyword>
<accession>M5U675</accession>
<dbReference type="Proteomes" id="UP000011885">
    <property type="component" value="Unassembled WGS sequence"/>
</dbReference>
<dbReference type="EMBL" id="ANOH01000124">
    <property type="protein sequence ID" value="EMI56754.1"/>
    <property type="molecule type" value="Genomic_DNA"/>
</dbReference>
<evidence type="ECO:0000256" key="1">
    <source>
        <dbReference type="SAM" id="Phobius"/>
    </source>
</evidence>
<keyword evidence="1" id="KW-1133">Transmembrane helix</keyword>
<comment type="caution">
    <text evidence="2">The sequence shown here is derived from an EMBL/GenBank/DDBJ whole genome shotgun (WGS) entry which is preliminary data.</text>
</comment>
<name>M5U675_9BACT</name>
<gene>
    <name evidence="2" type="ORF">RSSM_01794</name>
</gene>
<feature type="transmembrane region" description="Helical" evidence="1">
    <location>
        <begin position="54"/>
        <end position="75"/>
    </location>
</feature>
<proteinExistence type="predicted"/>
<dbReference type="PATRIC" id="fig|1263870.3.peg.1919"/>
<feature type="transmembrane region" description="Helical" evidence="1">
    <location>
        <begin position="25"/>
        <end position="42"/>
    </location>
</feature>
<reference evidence="2 3" key="1">
    <citation type="journal article" date="2013" name="Mar. Genomics">
        <title>Expression of sulfatases in Rhodopirellula baltica and the diversity of sulfatases in the genus Rhodopirellula.</title>
        <authorList>
            <person name="Wegner C.E."/>
            <person name="Richter-Heitmann T."/>
            <person name="Klindworth A."/>
            <person name="Klockow C."/>
            <person name="Richter M."/>
            <person name="Achstetter T."/>
            <person name="Glockner F.O."/>
            <person name="Harder J."/>
        </authorList>
    </citation>
    <scope>NUCLEOTIDE SEQUENCE [LARGE SCALE GENOMIC DNA]</scope>
    <source>
        <strain evidence="2 3">SM41</strain>
    </source>
</reference>
<evidence type="ECO:0000313" key="3">
    <source>
        <dbReference type="Proteomes" id="UP000011885"/>
    </source>
</evidence>
<keyword evidence="1" id="KW-0812">Transmembrane</keyword>
<sequence length="105" mass="12326">MTDSEFNEWTDVRARGIRYFRRKCFVINTIVAAVGILVLAVVKYTEFTPLWVRLMLPDVVIPCMIGLPFLLHFFFTPMMWQSQEQQYLHTLDLRVKKDKAASRGV</sequence>
<protein>
    <submittedName>
        <fullName evidence="2">Membrane protein</fullName>
    </submittedName>
</protein>